<keyword evidence="14 15" id="KW-1267">Proteomics identification</keyword>
<evidence type="ECO:0000313" key="12">
    <source>
        <dbReference type="Ensembl" id="ENSP00000397377.1"/>
    </source>
</evidence>
<sequence>MLFRARGPVRGRGWGRPAEAPRRGRSPPWSPAWICCWALAGCQAAWAGDLPSSSSRPLPPCQEKDYHFEYTECDSSGSRWRVAIPNSAVDCSGLPDPVRGKECTFSCASGEYLEMKNQVCSKCGEGTYSLGSGIKFDEWDELPAGFSNIATFMDTVVGPSDSRPDGCNNSSWIPRGNYIESNRDDCTVSLIYAVHLKKSGYVFFEYQYVDNNIFFEFFIQNDQCQEMDTTTDKWVKLTDNGEWGSHSVMLKSGTNILYWRTTGILMGSKAVKPVLVKNITIEGVAYTSECFPCKPGTFSNKPGSFNCQVCPRNTYSEKGAKECIRCKDDSQFSEEGSSECTERPPCTTKDYFQIHTPCDEEGKTQIMYKWIEPKICREDLTDAIRLPPSGEKKDCPPCNPGFYNNGSSSCHPCPPGTFSDGTKECRPCPAGTEPALGFEYKWWNVLPGNMKTSCFNVGNSKCDGMNGWEVAGDHIQSGAGGSDNDYLILNLHIPGFKPPTSMTGATGSELGRITFVFETLCSADCVLYFMVDINRKSTNVVESWGGTKEKQAYTHIIFKNATFTFTWAFQRTNQGQDATTLRKKPTSARNVHLTPTCPYIRSMAKRLVFHAGLGVKTISNLSSVGSLMNGPSFTSKGTKYFHFFNISLCGHEGKKMALCTNNITDFTVKEIVAGSDDYTNLVGAFVCQSTIIPSESKGFRAALSSQSIILADTFIGVTVETTLKNINIKEDMFPVPTSQIPDVHFFYKSSTATTSCINGRSTAVKMRCNPTKSGAGVISVPSKCPAGTCDGCTFYFLWESAEACPLCTEHDFHEIEGACKRGFQETLYVWNEPKWCIKGISLPEKKLATCETVDFWLKVGAGVGAFTAVLLVALTCYFWKKNQKLEYKYSKLVMTTNSKECELPAADSCAIMEGEDNEEEVVYSNKQSLLGKLKSLATKEKEDHFESVQLKTSRSPNI</sequence>
<dbReference type="Pfam" id="PF23087">
    <property type="entry name" value="MRH_ELAPOR1_9th"/>
    <property type="match status" value="1"/>
</dbReference>
<dbReference type="UCSC" id="uc064eyh.1">
    <property type="organism name" value="human"/>
</dbReference>
<evidence type="ECO:0000256" key="3">
    <source>
        <dbReference type="ARBA" id="ARBA00022475"/>
    </source>
</evidence>
<dbReference type="InterPro" id="IPR056610">
    <property type="entry name" value="Elapor1/2_TNFR-like"/>
</dbReference>
<dbReference type="ExpressionAtlas" id="C9JA41">
    <property type="expression patterns" value="baseline and differential"/>
</dbReference>
<dbReference type="MassIVE" id="C9JA41"/>
<reference evidence="16" key="4">
    <citation type="journal article" date="2013" name="J. Proteome Res.">
        <title>Toward a comprehensive characterization of a human cancer cell phosphoproteome.</title>
        <authorList>
            <person name="Zhou H."/>
            <person name="Di Palma S."/>
            <person name="Preisinger C."/>
            <person name="Peng M."/>
            <person name="Polat A.N."/>
            <person name="Heck A.J."/>
            <person name="Mohammed S."/>
        </authorList>
    </citation>
    <scope>IDENTIFICATION BY MASS SPECTROMETRY [LARGE SCALE ANALYSIS]</scope>
</reference>
<dbReference type="PANTHER" id="PTHR22727">
    <property type="entry name" value="PROTEIN CBG13728"/>
    <property type="match status" value="1"/>
</dbReference>
<dbReference type="SUPFAM" id="SSF57184">
    <property type="entry name" value="Growth factor receptor domain"/>
    <property type="match status" value="1"/>
</dbReference>
<feature type="transmembrane region" description="Helical" evidence="10">
    <location>
        <begin position="855"/>
        <end position="879"/>
    </location>
</feature>
<comment type="subcellular location">
    <subcellularLocation>
        <location evidence="1">Cell membrane</location>
        <topology evidence="1">Single-pass type I membrane protein</topology>
    </subcellularLocation>
</comment>
<dbReference type="EMBL" id="AC002081">
    <property type="status" value="NOT_ANNOTATED_CDS"/>
    <property type="molecule type" value="Genomic_DNA"/>
</dbReference>
<evidence type="ECO:0007829" key="14">
    <source>
        <dbReference type="PeptideAtlas" id="C9JA41"/>
    </source>
</evidence>
<keyword evidence="3" id="KW-1003">Cell membrane</keyword>
<keyword evidence="13" id="KW-1185">Reference proteome</keyword>
<dbReference type="InterPro" id="IPR009030">
    <property type="entry name" value="Growth_fac_rcpt_cys_sf"/>
</dbReference>
<evidence type="ECO:0000259" key="11">
    <source>
        <dbReference type="PROSITE" id="PS51914"/>
    </source>
</evidence>
<dbReference type="OrthoDB" id="439917at2759"/>
<comment type="similarity">
    <text evidence="2">Belongs to the ELAPOR family.</text>
</comment>
<reference evidence="12 13" key="1">
    <citation type="journal article" date="2001" name="Nature">
        <title>Initial sequencing and analysis of the human genome.</title>
        <authorList>
            <consortium name="International Human Genome Sequencing Consortium"/>
            <person name="Lander E.S."/>
            <person name="Linton L.M."/>
            <person name="Birren B."/>
            <person name="Nusbaum C."/>
            <person name="Zody M.C."/>
            <person name="Baldwin J."/>
            <person name="Devon K."/>
            <person name="Dewar K."/>
            <person name="Doyle M."/>
            <person name="FitzHugh W."/>
            <person name="Funke R."/>
            <person name="Gage D."/>
            <person name="Harris K."/>
            <person name="Heaford A."/>
            <person name="Howland J."/>
            <person name="Kann L."/>
            <person name="Lehoczky J."/>
            <person name="LeVine R."/>
            <person name="McEwan P."/>
            <person name="McKernan K."/>
            <person name="Meldrim J."/>
            <person name="Mesirov J.P."/>
            <person name="Miranda C."/>
            <person name="Morris W."/>
            <person name="Naylor J."/>
            <person name="Raymond C."/>
            <person name="Rosetti M."/>
            <person name="Santos R."/>
            <person name="Sheridan A."/>
            <person name="Sougnez C."/>
            <person name="Stange-Thomann N."/>
            <person name="Stojanovic N."/>
            <person name="Subramanian A."/>
            <person name="Wyman D."/>
            <person name="Rogers J."/>
            <person name="Sulston J."/>
            <person name="Ainscough R."/>
            <person name="Beck S."/>
            <person name="Bentley D."/>
            <person name="Burton J."/>
            <person name="Clee C."/>
            <person name="Carter N."/>
            <person name="Coulson A."/>
            <person name="Deadman R."/>
            <person name="Deloukas P."/>
            <person name="Dunham A."/>
            <person name="Dunham I."/>
            <person name="Durbin R."/>
            <person name="French L."/>
            <person name="Grafham D."/>
            <person name="Gregory S."/>
            <person name="Hubbard T."/>
            <person name="Humphray S."/>
            <person name="Hunt A."/>
            <person name="Jones M."/>
            <person name="Lloyd C."/>
            <person name="McMurray A."/>
            <person name="Matthews L."/>
            <person name="Mercer S."/>
            <person name="Milne S."/>
            <person name="Mullikin J.C."/>
            <person name="Mungall A."/>
            <person name="Plumb R."/>
            <person name="Ross M."/>
            <person name="Shownkeen R."/>
            <person name="Sims S."/>
            <person name="Waterston R.H."/>
            <person name="Wilson R.K."/>
            <person name="Hillier L.W."/>
            <person name="McPherson J.D."/>
            <person name="Marra M.A."/>
            <person name="Mardis E.R."/>
            <person name="Fulton L.A."/>
            <person name="Chinwalla A.T."/>
            <person name="Pepin K.H."/>
            <person name="Gish W.R."/>
            <person name="Chissoe S.L."/>
            <person name="Wendl M.C."/>
            <person name="Delehaunty K.D."/>
            <person name="Miner T.L."/>
            <person name="Delehaunty A."/>
            <person name="Kramer J.B."/>
            <person name="Cook L.L."/>
            <person name="Fulton R.S."/>
            <person name="Johnson D.L."/>
            <person name="Minx P.J."/>
            <person name="Clifton S.W."/>
            <person name="Hawkins T."/>
            <person name="Branscomb E."/>
            <person name="Predki P."/>
            <person name="Richardson P."/>
            <person name="Wenning S."/>
            <person name="Slezak T."/>
            <person name="Doggett N."/>
            <person name="Cheng J.F."/>
            <person name="Olsen A."/>
            <person name="Lucas S."/>
            <person name="Elkin C."/>
            <person name="Uberbacher E."/>
            <person name="Frazier M."/>
            <person name="Gibbs R.A."/>
            <person name="Muzny D.M."/>
            <person name="Scherer S.E."/>
            <person name="Bouck J.B."/>
            <person name="Sodergren E.J."/>
            <person name="Worley K.C."/>
            <person name="Rives C.M."/>
            <person name="Gorrell J.H."/>
            <person name="Metzker M.L."/>
            <person name="Naylor S.L."/>
            <person name="Kucherlapati R.S."/>
            <person name="Nelson D.L."/>
            <person name="Weinstock G.M."/>
            <person name="Sakaki Y."/>
            <person name="Fujiyama A."/>
            <person name="Hattori M."/>
            <person name="Yada T."/>
            <person name="Toyoda A."/>
            <person name="Itoh T."/>
            <person name="Kawagoe C."/>
            <person name="Watanabe H."/>
            <person name="Totoki Y."/>
            <person name="Taylor T."/>
            <person name="Weissenbach J."/>
            <person name="Heilig R."/>
            <person name="Saurin W."/>
            <person name="Artiguenave F."/>
            <person name="Brottier P."/>
            <person name="Bruls T."/>
            <person name="Pelletier E."/>
            <person name="Robert C."/>
            <person name="Wincker P."/>
            <person name="Smith D.R."/>
            <person name="Doucette-Stamm L."/>
            <person name="Rubenfield M."/>
            <person name="Weinstock K."/>
            <person name="Lee H.M."/>
            <person name="Dubois J."/>
            <person name="Rosenthal A."/>
            <person name="Platzer M."/>
            <person name="Nyakatura G."/>
            <person name="Taudien S."/>
            <person name="Rump A."/>
            <person name="Yang H."/>
            <person name="Yu J."/>
            <person name="Wang J."/>
            <person name="Huang G."/>
            <person name="Gu J."/>
            <person name="Hood L."/>
            <person name="Rowen L."/>
            <person name="Madan A."/>
            <person name="Qin S."/>
            <person name="Davis R.W."/>
            <person name="Federspiel N.A."/>
            <person name="Abola A.P."/>
            <person name="Proctor M.J."/>
            <person name="Myers R.M."/>
            <person name="Schmutz J."/>
            <person name="Dickson M."/>
            <person name="Grimwood J."/>
            <person name="Cox D.R."/>
            <person name="Olson M.V."/>
            <person name="Kaul R."/>
            <person name="Raymond C."/>
            <person name="Shimizu N."/>
            <person name="Kawasaki K."/>
            <person name="Minoshima S."/>
            <person name="Evans G.A."/>
            <person name="Athanasiou M."/>
            <person name="Schultz R."/>
            <person name="Roe B.A."/>
            <person name="Chen F."/>
            <person name="Pan H."/>
            <person name="Ramser J."/>
            <person name="Lehrach H."/>
            <person name="Reinhardt R."/>
            <person name="McCombie W.R."/>
            <person name="de la Bastide M."/>
            <person name="Dedhia N."/>
            <person name="Blocker H."/>
            <person name="Hornischer K."/>
            <person name="Nordsiek G."/>
            <person name="Agarwala R."/>
            <person name="Aravind L."/>
            <person name="Bailey J.A."/>
            <person name="Bateman A."/>
            <person name="Batzoglou S."/>
            <person name="Birney E."/>
            <person name="Bork P."/>
            <person name="Brown D.G."/>
            <person name="Burge C.B."/>
            <person name="Cerutti L."/>
            <person name="Chen H.C."/>
            <person name="Church D."/>
            <person name="Clamp M."/>
            <person name="Copley R.R."/>
            <person name="Doerks T."/>
            <person name="Eddy S.R."/>
            <person name="Eichler E.E."/>
            <person name="Furey T.S."/>
            <person name="Galagan J."/>
            <person name="Gilbert J.G."/>
            <person name="Harmon C."/>
            <person name="Hayashizaki Y."/>
            <person name="Haussler D."/>
            <person name="Hermjakob H."/>
            <person name="Hokamp K."/>
            <person name="Jang W."/>
            <person name="Johnson L.S."/>
            <person name="Jones T.A."/>
            <person name="Kasif S."/>
            <person name="Kaspryzk A."/>
            <person name="Kennedy S."/>
            <person name="Kent W.J."/>
            <person name="Kitts P."/>
            <person name="Koonin E.V."/>
            <person name="Korf I."/>
            <person name="Kulp D."/>
            <person name="Lancet D."/>
            <person name="Lowe T.M."/>
            <person name="McLysaght A."/>
            <person name="Mikkelsen T."/>
            <person name="Moran J.V."/>
            <person name="Mulder N."/>
            <person name="Pollara V.J."/>
            <person name="Ponting C.P."/>
            <person name="Schuler G."/>
            <person name="Schultz J."/>
            <person name="Slater G."/>
            <person name="Smit A.F."/>
            <person name="Stupka E."/>
            <person name="Szustakowski J."/>
            <person name="Thierry-Mieg D."/>
            <person name="Thierry-Mieg J."/>
            <person name="Wagner L."/>
            <person name="Wallis J."/>
            <person name="Wheeler R."/>
            <person name="Williams A."/>
            <person name="Wolf Y.I."/>
            <person name="Wolfe K.H."/>
            <person name="Yang S.P."/>
            <person name="Yeh R.F."/>
            <person name="Collins F."/>
            <person name="Guyer M.S."/>
            <person name="Peterson J."/>
            <person name="Felsenfeld A."/>
            <person name="Wetterstrand K.A."/>
            <person name="Patrinos A."/>
            <person name="Morgan M.J."/>
            <person name="de Jong P."/>
            <person name="Catanese J.J."/>
            <person name="Osoegawa K."/>
            <person name="Shizuya H."/>
            <person name="Choi S."/>
            <person name="Chen Y.J."/>
        </authorList>
    </citation>
    <scope>NUCLEOTIDE SEQUENCE [LARGE SCALE GENOMIC DNA]</scope>
</reference>
<dbReference type="Bgee" id="ENSG00000164659">
    <property type="expression patterns" value="Expressed in corpus callosum and 175 other cell types or tissues"/>
</dbReference>
<dbReference type="Ensembl" id="ENST00000444627.5">
    <property type="protein sequence ID" value="ENSP00000397377.1"/>
    <property type="gene ID" value="ENSG00000164659.16"/>
</dbReference>
<dbReference type="Gene3D" id="2.10.50.10">
    <property type="entry name" value="Tumor Necrosis Factor Receptor, subunit A, domain 2"/>
    <property type="match status" value="2"/>
</dbReference>
<evidence type="ECO:0000256" key="10">
    <source>
        <dbReference type="SAM" id="Phobius"/>
    </source>
</evidence>
<dbReference type="PROSITE" id="PS51914">
    <property type="entry name" value="MRH"/>
    <property type="match status" value="1"/>
</dbReference>
<keyword evidence="7 10" id="KW-0472">Membrane</keyword>
<keyword evidence="8" id="KW-1015">Disulfide bond</keyword>
<reference evidence="12" key="6">
    <citation type="submission" date="2025-09" db="UniProtKB">
        <authorList>
            <consortium name="Ensembl"/>
        </authorList>
    </citation>
    <scope>IDENTIFICATION</scope>
</reference>
<evidence type="ECO:0000256" key="1">
    <source>
        <dbReference type="ARBA" id="ARBA00004251"/>
    </source>
</evidence>
<dbReference type="HGNC" id="HGNC:21945">
    <property type="gene designation" value="ELAPOR2"/>
</dbReference>
<gene>
    <name evidence="12" type="primary">ELAPOR2</name>
</gene>
<keyword evidence="9" id="KW-0325">Glycoprotein</keyword>
<dbReference type="EMBL" id="AC004519">
    <property type="status" value="NOT_ANNOTATED_CDS"/>
    <property type="molecule type" value="Genomic_DNA"/>
</dbReference>
<dbReference type="Pfam" id="PF23091">
    <property type="entry name" value="TNFR_ELAPOR1_6th"/>
    <property type="match status" value="1"/>
</dbReference>
<dbReference type="Pfam" id="PF23031">
    <property type="entry name" value="GBD_ELAPOR1"/>
    <property type="match status" value="1"/>
</dbReference>
<evidence type="ECO:0000313" key="13">
    <source>
        <dbReference type="Proteomes" id="UP000005640"/>
    </source>
</evidence>
<feature type="domain" description="MRH" evidence="11">
    <location>
        <begin position="595"/>
        <end position="806"/>
    </location>
</feature>
<evidence type="ECO:0000256" key="6">
    <source>
        <dbReference type="ARBA" id="ARBA00022989"/>
    </source>
</evidence>
<reference evidence="12 13" key="2">
    <citation type="journal article" date="2003" name="Nature">
        <title>The DNA sequence of human chromosome 7.</title>
        <authorList>
            <person name="Hillier L.W."/>
            <person name="Fulton R.S."/>
            <person name="Fulton L.A."/>
            <person name="Graves T.A."/>
            <person name="Pepin K.H."/>
            <person name="Wagner-McPherson C."/>
            <person name="Layman D."/>
            <person name="Maas J."/>
            <person name="Jaeger S."/>
            <person name="Walker R."/>
            <person name="Wylie K."/>
            <person name="Sekhon M."/>
            <person name="Becker M.C."/>
            <person name="O'Laughlin M.D."/>
            <person name="Schaller M.E."/>
            <person name="Fewell G.A."/>
            <person name="Delehaunty K.D."/>
            <person name="Miner T.L."/>
            <person name="Nash W.E."/>
            <person name="Cordes M."/>
            <person name="Du H."/>
            <person name="Sun H."/>
            <person name="Edwards J."/>
            <person name="Bradshaw-Cordum H."/>
            <person name="Ali J."/>
            <person name="Andrews S."/>
            <person name="Isak A."/>
            <person name="Vanbrunt A."/>
            <person name="Nguyen C."/>
            <person name="Du F."/>
            <person name="Lamar B."/>
            <person name="Courtney L."/>
            <person name="Kalicki J."/>
            <person name="Ozersky P."/>
            <person name="Bielicki L."/>
            <person name="Scott K."/>
            <person name="Holmes A."/>
            <person name="Harkins R."/>
            <person name="Harris A."/>
            <person name="Strong C.M."/>
            <person name="Hou S."/>
            <person name="Tomlinson C."/>
            <person name="Dauphin-Kohlberg S."/>
            <person name="Kozlowicz-Reilly A."/>
            <person name="Leonard S."/>
            <person name="Rohlfing T."/>
            <person name="Rock S.M."/>
            <person name="Tin-Wollam A.M."/>
            <person name="Abbott A."/>
            <person name="Minx P."/>
            <person name="Maupin R."/>
            <person name="Strowmatt C."/>
            <person name="Latreille P."/>
            <person name="Miller N."/>
            <person name="Johnson D."/>
            <person name="Murray J."/>
            <person name="Woessner J.P."/>
            <person name="Wendl M.C."/>
            <person name="Yang S.P."/>
            <person name="Schultz B.R."/>
            <person name="Wallis J.W."/>
            <person name="Spieth J."/>
            <person name="Bieri T.A."/>
            <person name="Nelson J.O."/>
            <person name="Berkowicz N."/>
            <person name="Wohldmann P.E."/>
            <person name="Cook L.L."/>
            <person name="Hickenbotham M.T."/>
            <person name="Eldred J."/>
            <person name="Williams D."/>
            <person name="Bedell J.A."/>
            <person name="Mardis E.R."/>
            <person name="Clifton S.W."/>
            <person name="Chissoe S.L."/>
            <person name="Marra M.A."/>
            <person name="Raymond C."/>
            <person name="Haugen E."/>
            <person name="Gillett W."/>
            <person name="Zhou Y."/>
            <person name="James R."/>
            <person name="Phelps K."/>
            <person name="Iadanoto S."/>
            <person name="Bubb K."/>
            <person name="Simms E."/>
            <person name="Levy R."/>
            <person name="Clendenning J."/>
            <person name="Kaul R."/>
            <person name="Kent W.J."/>
            <person name="Furey T.S."/>
            <person name="Baertsch R.A."/>
            <person name="Brent M.R."/>
            <person name="Keibler E."/>
            <person name="Flicek P."/>
            <person name="Bork P."/>
            <person name="Suyama M."/>
            <person name="Bailey J.A."/>
            <person name="Portnoy M.E."/>
            <person name="Torrents D."/>
            <person name="Chinwalla A.T."/>
            <person name="Gish W.R."/>
            <person name="Eddy S.R."/>
            <person name="McPherson J.D."/>
            <person name="Olson M.V."/>
            <person name="Eichler E.E."/>
            <person name="Green E.D."/>
            <person name="Waterston R.H."/>
            <person name="Wilson R.K."/>
        </authorList>
    </citation>
    <scope>NUCLEOTIDE SEQUENCE [LARGE SCALE GENOMIC DNA]</scope>
</reference>
<organism evidence="12 13">
    <name type="scientific">Homo sapiens</name>
    <name type="common">Human</name>
    <dbReference type="NCBI Taxonomy" id="9606"/>
    <lineage>
        <taxon>Eukaryota</taxon>
        <taxon>Metazoa</taxon>
        <taxon>Chordata</taxon>
        <taxon>Craniata</taxon>
        <taxon>Vertebrata</taxon>
        <taxon>Euteleostomi</taxon>
        <taxon>Mammalia</taxon>
        <taxon>Eutheria</taxon>
        <taxon>Euarchontoglires</taxon>
        <taxon>Primates</taxon>
        <taxon>Haplorrhini</taxon>
        <taxon>Catarrhini</taxon>
        <taxon>Hominidae</taxon>
        <taxon>Homo</taxon>
    </lineage>
</organism>
<evidence type="ECO:0000256" key="2">
    <source>
        <dbReference type="ARBA" id="ARBA00007627"/>
    </source>
</evidence>
<evidence type="ECO:0000256" key="4">
    <source>
        <dbReference type="ARBA" id="ARBA00022692"/>
    </source>
</evidence>
<reference evidence="12 13" key="3">
    <citation type="journal article" date="2004" name="Nature">
        <title>Finishing the euchromatic sequence of the human genome.</title>
        <authorList>
            <consortium name="International Human Genome Sequencing Consortium"/>
        </authorList>
    </citation>
    <scope>NUCLEOTIDE SEQUENCE [LARGE SCALE GENOMIC DNA]</scope>
</reference>
<dbReference type="InterPro" id="IPR056607">
    <property type="entry name" value="Elapor1/2_MRH"/>
</dbReference>
<dbReference type="InterPro" id="IPR044865">
    <property type="entry name" value="MRH_dom"/>
</dbReference>
<dbReference type="SMART" id="SM01411">
    <property type="entry name" value="Ephrin_rec_like"/>
    <property type="match status" value="3"/>
</dbReference>
<dbReference type="GeneTree" id="ENSGT00940000154983"/>
<evidence type="ECO:0000256" key="5">
    <source>
        <dbReference type="ARBA" id="ARBA00022729"/>
    </source>
</evidence>
<keyword evidence="5" id="KW-0732">Signal</keyword>
<dbReference type="PANTHER" id="PTHR22727:SF3">
    <property type="entry name" value="ENDOSOME_LYSOSOME-ASSOCIATED APOPTOSIS AND AUTOPHAGY REGULATOR FAMILY MEMBER 2"/>
    <property type="match status" value="1"/>
</dbReference>
<evidence type="ECO:0007829" key="15">
    <source>
        <dbReference type="ProteomicsDB" id="C9JA41"/>
    </source>
</evidence>
<dbReference type="InterPro" id="IPR009011">
    <property type="entry name" value="Man6P_isomerase_rcpt-bd_dom_sf"/>
</dbReference>
<dbReference type="Antibodypedia" id="48884">
    <property type="antibodies" value="101 antibodies from 17 providers"/>
</dbReference>
<proteinExistence type="evidence at protein level"/>
<name>C9JA41_HUMAN</name>
<evidence type="ECO:0000256" key="8">
    <source>
        <dbReference type="ARBA" id="ARBA00023157"/>
    </source>
</evidence>
<dbReference type="Pfam" id="PF23089">
    <property type="entry name" value="ELAPOR1_C"/>
    <property type="match status" value="1"/>
</dbReference>
<dbReference type="EMBL" id="AC000122">
    <property type="status" value="NOT_ANNOTATED_CDS"/>
    <property type="molecule type" value="Genomic_DNA"/>
</dbReference>
<dbReference type="InterPro" id="IPR039181">
    <property type="entry name" value="Elapor1/2"/>
</dbReference>
<evidence type="ECO:0007829" key="16">
    <source>
        <dbReference type="PubMed" id="23186163"/>
    </source>
</evidence>
<dbReference type="OpenTargets" id="ENSG00000164659"/>
<keyword evidence="6 10" id="KW-1133">Transmembrane helix</keyword>
<dbReference type="InterPro" id="IPR056609">
    <property type="entry name" value="Elapor1-like_3rd"/>
</dbReference>
<reference evidence="12" key="5">
    <citation type="submission" date="2025-08" db="UniProtKB">
        <authorList>
            <consortium name="Ensembl"/>
        </authorList>
    </citation>
    <scope>IDENTIFICATION</scope>
</reference>
<dbReference type="AlphaFoldDB" id="C9JA41"/>
<dbReference type="ProteomicsDB" id="9274"/>
<dbReference type="InterPro" id="IPR056608">
    <property type="entry name" value="Elapor1/2_GBD"/>
</dbReference>
<dbReference type="VEuPathDB" id="HostDB:ENSG00000164659"/>
<evidence type="ECO:0000256" key="7">
    <source>
        <dbReference type="ARBA" id="ARBA00023136"/>
    </source>
</evidence>
<dbReference type="SUPFAM" id="SSF50911">
    <property type="entry name" value="Mannose 6-phosphate receptor domain"/>
    <property type="match status" value="1"/>
</dbReference>
<keyword evidence="4 10" id="KW-0812">Transmembrane</keyword>
<protein>
    <submittedName>
        <fullName evidence="12">Endosome-lysosome associated apoptosis and autophagy regulator family member 2</fullName>
    </submittedName>
</protein>
<evidence type="ECO:0000256" key="9">
    <source>
        <dbReference type="ARBA" id="ARBA00023180"/>
    </source>
</evidence>
<dbReference type="Pfam" id="PF23032">
    <property type="entry name" value="GBD_ELAPOR1-like_3rd"/>
    <property type="match status" value="1"/>
</dbReference>
<dbReference type="Ensembl" id="ENST00000444627.5">
    <property type="protein sequence ID" value="ENSP00000397377.1"/>
    <property type="gene ID" value="ENSG00000164659.15"/>
</dbReference>
<dbReference type="InterPro" id="IPR056606">
    <property type="entry name" value="Elapor1/2_C"/>
</dbReference>
<dbReference type="ChiTaRS" id="KIAA1324L">
    <property type="organism name" value="human"/>
</dbReference>
<dbReference type="GO" id="GO:0005886">
    <property type="term" value="C:plasma membrane"/>
    <property type="evidence" value="ECO:0007669"/>
    <property type="project" value="UniProtKB-SubCell"/>
</dbReference>
<dbReference type="Proteomes" id="UP000005640">
    <property type="component" value="Chromosome 7"/>
</dbReference>
<accession>C9JA41</accession>